<organism evidence="7 8">
    <name type="scientific">Streptomyces rubradiris</name>
    <name type="common">Streptomyces achromogenes subsp. rubradiris</name>
    <dbReference type="NCBI Taxonomy" id="285531"/>
    <lineage>
        <taxon>Bacteria</taxon>
        <taxon>Bacillati</taxon>
        <taxon>Actinomycetota</taxon>
        <taxon>Actinomycetes</taxon>
        <taxon>Kitasatosporales</taxon>
        <taxon>Streptomycetaceae</taxon>
        <taxon>Streptomyces</taxon>
    </lineage>
</organism>
<dbReference type="EC" id="4.4.1.13" evidence="2"/>
<dbReference type="GO" id="GO:0008483">
    <property type="term" value="F:transaminase activity"/>
    <property type="evidence" value="ECO:0007669"/>
    <property type="project" value="UniProtKB-KW"/>
</dbReference>
<evidence type="ECO:0000259" key="6">
    <source>
        <dbReference type="Pfam" id="PF00155"/>
    </source>
</evidence>
<comment type="cofactor">
    <cofactor evidence="1">
        <name>pyridoxal 5'-phosphate</name>
        <dbReference type="ChEBI" id="CHEBI:597326"/>
    </cofactor>
</comment>
<dbReference type="CDD" id="cd00609">
    <property type="entry name" value="AAT_like"/>
    <property type="match status" value="1"/>
</dbReference>
<evidence type="ECO:0000313" key="7">
    <source>
        <dbReference type="EMBL" id="GHI50657.1"/>
    </source>
</evidence>
<dbReference type="RefSeq" id="WP_203854908.1">
    <property type="nucleotide sequence ID" value="NZ_BNCB01000005.1"/>
</dbReference>
<dbReference type="InterPro" id="IPR015422">
    <property type="entry name" value="PyrdxlP-dep_Trfase_small"/>
</dbReference>
<protein>
    <recommendedName>
        <fullName evidence="2">cysteine-S-conjugate beta-lyase</fullName>
        <ecNumber evidence="2">4.4.1.13</ecNumber>
    </recommendedName>
</protein>
<dbReference type="Gene3D" id="3.90.1150.10">
    <property type="entry name" value="Aspartate Aminotransferase, domain 1"/>
    <property type="match status" value="1"/>
</dbReference>
<dbReference type="InterPro" id="IPR015424">
    <property type="entry name" value="PyrdxlP-dep_Trfase"/>
</dbReference>
<dbReference type="InterPro" id="IPR051798">
    <property type="entry name" value="Class-II_PLP-Dep_Aminotrans"/>
</dbReference>
<dbReference type="PANTHER" id="PTHR43525">
    <property type="entry name" value="PROTEIN MALY"/>
    <property type="match status" value="1"/>
</dbReference>
<dbReference type="InterPro" id="IPR004839">
    <property type="entry name" value="Aminotransferase_I/II_large"/>
</dbReference>
<comment type="caution">
    <text evidence="7">The sequence shown here is derived from an EMBL/GenBank/DDBJ whole genome shotgun (WGS) entry which is preliminary data.</text>
</comment>
<keyword evidence="4" id="KW-0456">Lyase</keyword>
<sequence>MEAEAPDGTRLAAPAADHPVAPGFDDITIEALLARRTLKWGRHGGEVLGAWVAEMDFPVAPAVREAVHEAVERGETGYPLRDIRTGLPSACADWLARTCGWTVPAERIFLIPDVLTGVGLGISAYSRPDSAVVVPTPAYPPFLEVVSALGRRAVEVPLVPDGARRVLDLDAIGAALAGGAGTVLLCNPHNPLGRVFTRPELRALGRCVAAHGARVVADEIHAPLTYPGHPHVPYASVSPEAAGHTLTLVSAAKGWNIAGLKCAQAVLTSDRDVRRWRALPFHSRHGASTLGIAANIAAYRAGDPWRREAVRYLDGNRRFLARVLGERLPQARYSMPEATYLAWLDCSFAGLDDPAGFLLREARVCLSDGAFFGAAGRGFVRLNFATSRRILERVTTALVEALAP</sequence>
<evidence type="ECO:0000313" key="8">
    <source>
        <dbReference type="Proteomes" id="UP000646738"/>
    </source>
</evidence>
<evidence type="ECO:0000256" key="1">
    <source>
        <dbReference type="ARBA" id="ARBA00001933"/>
    </source>
</evidence>
<gene>
    <name evidence="7" type="ORF">Srubr_05030</name>
</gene>
<keyword evidence="7" id="KW-0032">Aminotransferase</keyword>
<reference evidence="8" key="1">
    <citation type="submission" date="2023-07" db="EMBL/GenBank/DDBJ databases">
        <title>Whole genome shotgun sequence of Streptomyces achromogenes subsp. rubradiris NBRC 14000.</title>
        <authorList>
            <person name="Komaki H."/>
            <person name="Tamura T."/>
        </authorList>
    </citation>
    <scope>NUCLEOTIDE SEQUENCE [LARGE SCALE GENOMIC DNA]</scope>
    <source>
        <strain evidence="8">NBRC 14000</strain>
    </source>
</reference>
<feature type="domain" description="Aminotransferase class I/classII large" evidence="6">
    <location>
        <begin position="54"/>
        <end position="395"/>
    </location>
</feature>
<dbReference type="Gene3D" id="3.40.640.10">
    <property type="entry name" value="Type I PLP-dependent aspartate aminotransferase-like (Major domain)"/>
    <property type="match status" value="1"/>
</dbReference>
<keyword evidence="8" id="KW-1185">Reference proteome</keyword>
<evidence type="ECO:0000256" key="5">
    <source>
        <dbReference type="ARBA" id="ARBA00037974"/>
    </source>
</evidence>
<dbReference type="Proteomes" id="UP000646738">
    <property type="component" value="Unassembled WGS sequence"/>
</dbReference>
<dbReference type="EMBL" id="BNEA01000001">
    <property type="protein sequence ID" value="GHI50657.1"/>
    <property type="molecule type" value="Genomic_DNA"/>
</dbReference>
<dbReference type="SUPFAM" id="SSF53383">
    <property type="entry name" value="PLP-dependent transferases"/>
    <property type="match status" value="1"/>
</dbReference>
<proteinExistence type="inferred from homology"/>
<keyword evidence="3" id="KW-0663">Pyridoxal phosphate</keyword>
<keyword evidence="7" id="KW-0808">Transferase</keyword>
<accession>A0ABQ3R4F0</accession>
<evidence type="ECO:0000256" key="4">
    <source>
        <dbReference type="ARBA" id="ARBA00023239"/>
    </source>
</evidence>
<evidence type="ECO:0000256" key="3">
    <source>
        <dbReference type="ARBA" id="ARBA00022898"/>
    </source>
</evidence>
<dbReference type="Pfam" id="PF00155">
    <property type="entry name" value="Aminotran_1_2"/>
    <property type="match status" value="1"/>
</dbReference>
<evidence type="ECO:0000256" key="2">
    <source>
        <dbReference type="ARBA" id="ARBA00012224"/>
    </source>
</evidence>
<comment type="similarity">
    <text evidence="5">Belongs to the class-II pyridoxal-phosphate-dependent aminotransferase family. MalY/PatB cystathionine beta-lyase subfamily.</text>
</comment>
<dbReference type="InterPro" id="IPR015421">
    <property type="entry name" value="PyrdxlP-dep_Trfase_major"/>
</dbReference>
<name>A0ABQ3R4F0_STRRR</name>
<dbReference type="PANTHER" id="PTHR43525:SF2">
    <property type="entry name" value="CYSTATHIONINE BETA-LYASE-RELATED"/>
    <property type="match status" value="1"/>
</dbReference>